<dbReference type="InterPro" id="IPR011990">
    <property type="entry name" value="TPR-like_helical_dom_sf"/>
</dbReference>
<reference evidence="3 4" key="1">
    <citation type="submission" date="2017-06" db="EMBL/GenBank/DDBJ databases">
        <title>Genome sequencing of cyanobaciteial culture collection at National Institute for Environmental Studies (NIES).</title>
        <authorList>
            <person name="Hirose Y."/>
            <person name="Shimura Y."/>
            <person name="Fujisawa T."/>
            <person name="Nakamura Y."/>
            <person name="Kawachi M."/>
        </authorList>
    </citation>
    <scope>NUCLEOTIDE SEQUENCE [LARGE SCALE GENOMIC DNA]</scope>
    <source>
        <strain evidence="3 4">NIES-267</strain>
    </source>
</reference>
<evidence type="ECO:0000313" key="3">
    <source>
        <dbReference type="EMBL" id="BAY81485.1"/>
    </source>
</evidence>
<gene>
    <name evidence="3" type="ORF">NIES267_09620</name>
</gene>
<sequence length="793" mass="88225">MQSWEQALKIYREIKDRQGEGDALGNLGIAYFSFGNYSKAIDYHQQHLAIAREIKDRLGEGQSLGNLGNAYYYLGDYPKAIDYYQQSLAILRSIKDRLGEGQSLNNLGIVYDSLGDYPKAIDYHRQSLAILRSIKDRRGEGQSLGNLGNVYYFLGDYPKAIVYHLQSLAILRSIKDRLGEGSVLGNLGNAYYSLGDYPKAIDYHQKSLAIKRSIKDRQGEGNSLGNLGNAYYSLGDYPKAIDYHQQSLVIKRSIKDRQGESNSLGNLGNAYYSLGDYPKAIDYHQQKLAIARSIKDRLGEGHSLNNLGLTYYKQGNLTLAESTLTKSIKVKESLRGRELKDNQKVLFFDIQKRTYPILQQVLIAQNKYDAALEISERGRGRAFVQLLASRLSTNPQEQSPTPPNITEIKQIAKQQNSTLVEYSIIYDEFKIAGKQQLKESELYIWVIKPTGEITFRKADLKPLWQKENTTLSELVSTTRKSLGVGDNERSIFDVKVKNPVNEKIQKESLQKLHQLLVKPITDLLPTSPNQRVTFVPQSDLFLVPFPALIDSKGKYLIEKHTILTAPAIQVLELTRQQQKRIKTLPKSSRKNALIVGNPTMPKFNTKYGEPGKQLSSLPGAKREAEAIAPLFNTTALTGDEATETAIKAKLPQAGLIHLATHGLFDDFQGLQSSIALAPSSQDNGLLTASEILDIKLNADLVVLSACNTGRGRITGDGVIGLSRSLISAGVPSVLVSLWSVPDSPTASLMTDFYQNLSKNPDKATALRQAMLTRMKQHPNPRDWAAFTLIGEAE</sequence>
<keyword evidence="4" id="KW-1185">Reference proteome</keyword>
<feature type="repeat" description="TPR" evidence="1">
    <location>
        <begin position="261"/>
        <end position="294"/>
    </location>
</feature>
<feature type="repeat" description="TPR" evidence="1">
    <location>
        <begin position="221"/>
        <end position="254"/>
    </location>
</feature>
<dbReference type="Gene3D" id="1.25.40.10">
    <property type="entry name" value="Tetratricopeptide repeat domain"/>
    <property type="match status" value="3"/>
</dbReference>
<evidence type="ECO:0000259" key="2">
    <source>
        <dbReference type="Pfam" id="PF12770"/>
    </source>
</evidence>
<proteinExistence type="predicted"/>
<feature type="repeat" description="TPR" evidence="1">
    <location>
        <begin position="21"/>
        <end position="54"/>
    </location>
</feature>
<dbReference type="SMART" id="SM00028">
    <property type="entry name" value="TPR"/>
    <property type="match status" value="8"/>
</dbReference>
<dbReference type="PANTHER" id="PTHR10098:SF108">
    <property type="entry name" value="TETRATRICOPEPTIDE REPEAT PROTEIN 28"/>
    <property type="match status" value="1"/>
</dbReference>
<feature type="repeat" description="TPR" evidence="1">
    <location>
        <begin position="61"/>
        <end position="94"/>
    </location>
</feature>
<keyword evidence="1" id="KW-0802">TPR repeat</keyword>
<feature type="domain" description="CHAT" evidence="2">
    <location>
        <begin position="507"/>
        <end position="791"/>
    </location>
</feature>
<dbReference type="Pfam" id="PF13374">
    <property type="entry name" value="TPR_10"/>
    <property type="match status" value="1"/>
</dbReference>
<feature type="repeat" description="TPR" evidence="1">
    <location>
        <begin position="101"/>
        <end position="134"/>
    </location>
</feature>
<dbReference type="PROSITE" id="PS50005">
    <property type="entry name" value="TPR"/>
    <property type="match status" value="6"/>
</dbReference>
<dbReference type="InterPro" id="IPR024983">
    <property type="entry name" value="CHAT_dom"/>
</dbReference>
<evidence type="ECO:0000256" key="1">
    <source>
        <dbReference type="PROSITE-ProRule" id="PRU00339"/>
    </source>
</evidence>
<dbReference type="Proteomes" id="UP000218418">
    <property type="component" value="Chromosome"/>
</dbReference>
<dbReference type="EMBL" id="AP018227">
    <property type="protein sequence ID" value="BAY81485.1"/>
    <property type="molecule type" value="Genomic_DNA"/>
</dbReference>
<dbReference type="PROSITE" id="PS50293">
    <property type="entry name" value="TPR_REGION"/>
    <property type="match status" value="1"/>
</dbReference>
<name>A0A1Z4LJV2_9CYAN</name>
<dbReference type="Pfam" id="PF12770">
    <property type="entry name" value="CHAT"/>
    <property type="match status" value="1"/>
</dbReference>
<protein>
    <submittedName>
        <fullName evidence="3">TPR repeat-containing protein</fullName>
    </submittedName>
</protein>
<feature type="repeat" description="TPR" evidence="1">
    <location>
        <begin position="181"/>
        <end position="214"/>
    </location>
</feature>
<dbReference type="InterPro" id="IPR019734">
    <property type="entry name" value="TPR_rpt"/>
</dbReference>
<organism evidence="3 4">
    <name type="scientific">Calothrix parasitica NIES-267</name>
    <dbReference type="NCBI Taxonomy" id="1973488"/>
    <lineage>
        <taxon>Bacteria</taxon>
        <taxon>Bacillati</taxon>
        <taxon>Cyanobacteriota</taxon>
        <taxon>Cyanophyceae</taxon>
        <taxon>Nostocales</taxon>
        <taxon>Calotrichaceae</taxon>
        <taxon>Calothrix</taxon>
    </lineage>
</organism>
<dbReference type="SUPFAM" id="SSF48452">
    <property type="entry name" value="TPR-like"/>
    <property type="match status" value="2"/>
</dbReference>
<dbReference type="PANTHER" id="PTHR10098">
    <property type="entry name" value="RAPSYN-RELATED"/>
    <property type="match status" value="1"/>
</dbReference>
<evidence type="ECO:0000313" key="4">
    <source>
        <dbReference type="Proteomes" id="UP000218418"/>
    </source>
</evidence>
<dbReference type="Pfam" id="PF13424">
    <property type="entry name" value="TPR_12"/>
    <property type="match status" value="4"/>
</dbReference>
<dbReference type="AlphaFoldDB" id="A0A1Z4LJV2"/>
<accession>A0A1Z4LJV2</accession>